<organism evidence="3 4">
    <name type="scientific">Marchantia polymorpha subsp. ruderalis</name>
    <dbReference type="NCBI Taxonomy" id="1480154"/>
    <lineage>
        <taxon>Eukaryota</taxon>
        <taxon>Viridiplantae</taxon>
        <taxon>Streptophyta</taxon>
        <taxon>Embryophyta</taxon>
        <taxon>Marchantiophyta</taxon>
        <taxon>Marchantiopsida</taxon>
        <taxon>Marchantiidae</taxon>
        <taxon>Marchantiales</taxon>
        <taxon>Marchantiaceae</taxon>
        <taxon>Marchantia</taxon>
    </lineage>
</organism>
<evidence type="ECO:0000313" key="3">
    <source>
        <dbReference type="EMBL" id="OAE31317.1"/>
    </source>
</evidence>
<dbReference type="Proteomes" id="UP000077202">
    <property type="component" value="Unassembled WGS sequence"/>
</dbReference>
<sequence>MKAMRLILEVYNSTESRRVAARGRSVQETEPVAIAAREKEVSMGKKSQTIEEQPTPVKPQRASKKEKRKLKRAAAAKREWDSATAMTKEQVASLAAECAAAKATLQEREDQFGEKEIECEVLQLNLAKKSECCTELEEVCNTLRVTYKNAQKVTVDLCGRLEKFKKVYEAAVQRVERLITTARKREKMHVEELAKVEAQKAEEARIAEELQGKIAEAKTAEE</sequence>
<gene>
    <name evidence="3" type="ORF">AXG93_1962s1740</name>
</gene>
<keyword evidence="1" id="KW-0175">Coiled coil</keyword>
<protein>
    <submittedName>
        <fullName evidence="3">Uncharacterized protein</fullName>
    </submittedName>
</protein>
<keyword evidence="4" id="KW-1185">Reference proteome</keyword>
<dbReference type="AlphaFoldDB" id="A0A176WDX0"/>
<accession>A0A176WDX0</accession>
<evidence type="ECO:0000256" key="2">
    <source>
        <dbReference type="SAM" id="MobiDB-lite"/>
    </source>
</evidence>
<feature type="region of interest" description="Disordered" evidence="2">
    <location>
        <begin position="38"/>
        <end position="68"/>
    </location>
</feature>
<dbReference type="EMBL" id="LVLJ01001129">
    <property type="protein sequence ID" value="OAE31317.1"/>
    <property type="molecule type" value="Genomic_DNA"/>
</dbReference>
<reference evidence="3" key="1">
    <citation type="submission" date="2016-03" db="EMBL/GenBank/DDBJ databases">
        <title>Mechanisms controlling the formation of the plant cell surface in tip-growing cells are functionally conserved among land plants.</title>
        <authorList>
            <person name="Honkanen S."/>
            <person name="Jones V.A."/>
            <person name="Morieri G."/>
            <person name="Champion C."/>
            <person name="Hetherington A.J."/>
            <person name="Kelly S."/>
            <person name="Saint-Marcoux D."/>
            <person name="Proust H."/>
            <person name="Prescott H."/>
            <person name="Dolan L."/>
        </authorList>
    </citation>
    <scope>NUCLEOTIDE SEQUENCE [LARGE SCALE GENOMIC DNA]</scope>
    <source>
        <tissue evidence="3">Whole gametophyte</tissue>
    </source>
</reference>
<proteinExistence type="predicted"/>
<feature type="coiled-coil region" evidence="1">
    <location>
        <begin position="193"/>
        <end position="220"/>
    </location>
</feature>
<name>A0A176WDX0_MARPO</name>
<evidence type="ECO:0000256" key="1">
    <source>
        <dbReference type="SAM" id="Coils"/>
    </source>
</evidence>
<evidence type="ECO:0000313" key="4">
    <source>
        <dbReference type="Proteomes" id="UP000077202"/>
    </source>
</evidence>
<comment type="caution">
    <text evidence="3">The sequence shown here is derived from an EMBL/GenBank/DDBJ whole genome shotgun (WGS) entry which is preliminary data.</text>
</comment>